<name>A0ACB9L119_9MYRT</name>
<organism evidence="1 2">
    <name type="scientific">Melastoma candidum</name>
    <dbReference type="NCBI Taxonomy" id="119954"/>
    <lineage>
        <taxon>Eukaryota</taxon>
        <taxon>Viridiplantae</taxon>
        <taxon>Streptophyta</taxon>
        <taxon>Embryophyta</taxon>
        <taxon>Tracheophyta</taxon>
        <taxon>Spermatophyta</taxon>
        <taxon>Magnoliopsida</taxon>
        <taxon>eudicotyledons</taxon>
        <taxon>Gunneridae</taxon>
        <taxon>Pentapetalae</taxon>
        <taxon>rosids</taxon>
        <taxon>malvids</taxon>
        <taxon>Myrtales</taxon>
        <taxon>Melastomataceae</taxon>
        <taxon>Melastomatoideae</taxon>
        <taxon>Melastomateae</taxon>
        <taxon>Melastoma</taxon>
    </lineage>
</organism>
<protein>
    <submittedName>
        <fullName evidence="1">Uncharacterized protein</fullName>
    </submittedName>
</protein>
<comment type="caution">
    <text evidence="1">The sequence shown here is derived from an EMBL/GenBank/DDBJ whole genome shotgun (WGS) entry which is preliminary data.</text>
</comment>
<dbReference type="Proteomes" id="UP001057402">
    <property type="component" value="Chromosome 12"/>
</dbReference>
<evidence type="ECO:0000313" key="2">
    <source>
        <dbReference type="Proteomes" id="UP001057402"/>
    </source>
</evidence>
<dbReference type="EMBL" id="CM042891">
    <property type="protein sequence ID" value="KAI4302668.1"/>
    <property type="molecule type" value="Genomic_DNA"/>
</dbReference>
<keyword evidence="2" id="KW-1185">Reference proteome</keyword>
<gene>
    <name evidence="1" type="ORF">MLD38_038388</name>
</gene>
<proteinExistence type="predicted"/>
<evidence type="ECO:0000313" key="1">
    <source>
        <dbReference type="EMBL" id="KAI4302668.1"/>
    </source>
</evidence>
<reference evidence="2" key="1">
    <citation type="journal article" date="2023" name="Front. Plant Sci.">
        <title>Chromosomal-level genome assembly of Melastoma candidum provides insights into trichome evolution.</title>
        <authorList>
            <person name="Zhong Y."/>
            <person name="Wu W."/>
            <person name="Sun C."/>
            <person name="Zou P."/>
            <person name="Liu Y."/>
            <person name="Dai S."/>
            <person name="Zhou R."/>
        </authorList>
    </citation>
    <scope>NUCLEOTIDE SEQUENCE [LARGE SCALE GENOMIC DNA]</scope>
</reference>
<accession>A0ACB9L119</accession>
<sequence>MVTSRHLMIEAARANQRNLQMVGTVNHLLRRDLDKMYDESVRSTWQLLDKVTVPPSLITRHLHSVGYAMTRSRVT</sequence>